<evidence type="ECO:0000313" key="3">
    <source>
        <dbReference type="Proteomes" id="UP000199623"/>
    </source>
</evidence>
<gene>
    <name evidence="2" type="ORF">SAMN05216553_105366</name>
</gene>
<dbReference type="RefSeq" id="WP_090049189.1">
    <property type="nucleotide sequence ID" value="NZ_FNCC01000005.1"/>
</dbReference>
<dbReference type="Proteomes" id="UP000199623">
    <property type="component" value="Unassembled WGS sequence"/>
</dbReference>
<sequence>MRDVLDDDLAELYPVPPDDEVRLARLRARLFEEEKPRRPSRWLGAAAAAVTVVLLAGLVVVLRPLDREAPATLPTKPATSLHEAATALEVTERPAAKYRHVSYLAWEVRGASDPFTSSAFEWKIDVWLPTAADEMVVIFREQTGARRHVAGAVQPDRPLYGELERGPQLWQSFCSRTPCREVGIGQSPGADPVRALDEVAAAMLSPFTTVEEKAALYRGLGETPGITWRDGQVFAEGARTVYTIDPVTGEVTGFEQRHATDLRVPADTVTLSASITYEWTDQRPS</sequence>
<keyword evidence="3" id="KW-1185">Reference proteome</keyword>
<evidence type="ECO:0000313" key="2">
    <source>
        <dbReference type="EMBL" id="SDG10802.1"/>
    </source>
</evidence>
<reference evidence="3" key="1">
    <citation type="submission" date="2016-10" db="EMBL/GenBank/DDBJ databases">
        <authorList>
            <person name="Varghese N."/>
            <person name="Submissions S."/>
        </authorList>
    </citation>
    <scope>NUCLEOTIDE SEQUENCE [LARGE SCALE GENOMIC DNA]</scope>
    <source>
        <strain evidence="3">CGMCC 4.3506</strain>
    </source>
</reference>
<dbReference type="OrthoDB" id="3690371at2"/>
<keyword evidence="1" id="KW-1133">Transmembrane helix</keyword>
<dbReference type="STRING" id="200378.SAMN05216553_105366"/>
<organism evidence="2 3">
    <name type="scientific">Lentzea fradiae</name>
    <dbReference type="NCBI Taxonomy" id="200378"/>
    <lineage>
        <taxon>Bacteria</taxon>
        <taxon>Bacillati</taxon>
        <taxon>Actinomycetota</taxon>
        <taxon>Actinomycetes</taxon>
        <taxon>Pseudonocardiales</taxon>
        <taxon>Pseudonocardiaceae</taxon>
        <taxon>Lentzea</taxon>
    </lineage>
</organism>
<name>A0A1G7RJ90_9PSEU</name>
<protein>
    <submittedName>
        <fullName evidence="2">Uncharacterized protein</fullName>
    </submittedName>
</protein>
<keyword evidence="1" id="KW-0472">Membrane</keyword>
<proteinExistence type="predicted"/>
<accession>A0A1G7RJ90</accession>
<keyword evidence="1" id="KW-0812">Transmembrane</keyword>
<dbReference type="AlphaFoldDB" id="A0A1G7RJ90"/>
<evidence type="ECO:0000256" key="1">
    <source>
        <dbReference type="SAM" id="Phobius"/>
    </source>
</evidence>
<feature type="transmembrane region" description="Helical" evidence="1">
    <location>
        <begin position="42"/>
        <end position="62"/>
    </location>
</feature>
<dbReference type="EMBL" id="FNCC01000005">
    <property type="protein sequence ID" value="SDG10802.1"/>
    <property type="molecule type" value="Genomic_DNA"/>
</dbReference>